<dbReference type="AlphaFoldDB" id="A0A915INT6"/>
<evidence type="ECO:0000313" key="1">
    <source>
        <dbReference type="Proteomes" id="UP000887565"/>
    </source>
</evidence>
<reference evidence="2" key="1">
    <citation type="submission" date="2022-11" db="UniProtKB">
        <authorList>
            <consortium name="WormBaseParasite"/>
        </authorList>
    </citation>
    <scope>IDENTIFICATION</scope>
</reference>
<name>A0A915INT6_ROMCU</name>
<keyword evidence="1" id="KW-1185">Reference proteome</keyword>
<proteinExistence type="predicted"/>
<protein>
    <submittedName>
        <fullName evidence="2">Ribosomal protein L21</fullName>
    </submittedName>
</protein>
<organism evidence="1 2">
    <name type="scientific">Romanomermis culicivorax</name>
    <name type="common">Nematode worm</name>
    <dbReference type="NCBI Taxonomy" id="13658"/>
    <lineage>
        <taxon>Eukaryota</taxon>
        <taxon>Metazoa</taxon>
        <taxon>Ecdysozoa</taxon>
        <taxon>Nematoda</taxon>
        <taxon>Enoplea</taxon>
        <taxon>Dorylaimia</taxon>
        <taxon>Mermithida</taxon>
        <taxon>Mermithoidea</taxon>
        <taxon>Mermithidae</taxon>
        <taxon>Romanomermis</taxon>
    </lineage>
</organism>
<dbReference type="WBParaSite" id="nRc.2.0.1.t15647-RA">
    <property type="protein sequence ID" value="nRc.2.0.1.t15647-RA"/>
    <property type="gene ID" value="nRc.2.0.1.g15647"/>
</dbReference>
<accession>A0A915INT6</accession>
<dbReference type="Proteomes" id="UP000887565">
    <property type="component" value="Unplaced"/>
</dbReference>
<sequence>MFSMFAEDFSSTISGDALFVEGVFGGNMLVKFGSTIIAYGESKLKTSTRKQNRKRITKHWRNKNIPMEAGSRQLCRDIILREQYR</sequence>
<evidence type="ECO:0000313" key="2">
    <source>
        <dbReference type="WBParaSite" id="nRc.2.0.1.t15647-RA"/>
    </source>
</evidence>